<keyword evidence="3" id="KW-1185">Reference proteome</keyword>
<evidence type="ECO:0000313" key="3">
    <source>
        <dbReference type="Proteomes" id="UP001165583"/>
    </source>
</evidence>
<dbReference type="RefSeq" id="WP_260047056.1">
    <property type="nucleotide sequence ID" value="NZ_JANZXA010000011.1"/>
</dbReference>
<sequence length="57" mass="6456">MEEVPIVKAVERIEAALARVEAASREAADLRNRHERLKASVSRSLEDLDRLIADRTE</sequence>
<feature type="coiled-coil region" evidence="1">
    <location>
        <begin position="6"/>
        <end position="40"/>
    </location>
</feature>
<gene>
    <name evidence="2" type="ORF">NZK81_15910</name>
</gene>
<evidence type="ECO:0000256" key="1">
    <source>
        <dbReference type="SAM" id="Coils"/>
    </source>
</evidence>
<dbReference type="Proteomes" id="UP001165583">
    <property type="component" value="Unassembled WGS sequence"/>
</dbReference>
<accession>A0ABT2I898</accession>
<dbReference type="EMBL" id="JANZXA010000011">
    <property type="protein sequence ID" value="MCT2401034.1"/>
    <property type="molecule type" value="Genomic_DNA"/>
</dbReference>
<protein>
    <recommendedName>
        <fullName evidence="4">DUF4164 domain-containing protein</fullName>
    </recommendedName>
</protein>
<evidence type="ECO:0008006" key="4">
    <source>
        <dbReference type="Google" id="ProtNLM"/>
    </source>
</evidence>
<evidence type="ECO:0000313" key="2">
    <source>
        <dbReference type="EMBL" id="MCT2401034.1"/>
    </source>
</evidence>
<keyword evidence="1" id="KW-0175">Coiled coil</keyword>
<organism evidence="2 3">
    <name type="scientific">Novosphingobium mangrovi</name>
    <name type="common">ex Huang et al. 2023</name>
    <dbReference type="NCBI Taxonomy" id="2976432"/>
    <lineage>
        <taxon>Bacteria</taxon>
        <taxon>Pseudomonadati</taxon>
        <taxon>Pseudomonadota</taxon>
        <taxon>Alphaproteobacteria</taxon>
        <taxon>Sphingomonadales</taxon>
        <taxon>Sphingomonadaceae</taxon>
        <taxon>Novosphingobium</taxon>
    </lineage>
</organism>
<proteinExistence type="predicted"/>
<reference evidence="2" key="1">
    <citation type="submission" date="2022-09" db="EMBL/GenBank/DDBJ databases">
        <title>Novosphingobium sp. Nov., a polycyclic aromatic hydrocarbon-degrading bacterium isolated form mangrove sediments in HongKong.</title>
        <authorList>
            <person name="Hu Z."/>
        </authorList>
    </citation>
    <scope>NUCLEOTIDE SEQUENCE</scope>
    <source>
        <strain evidence="2">HK4-1</strain>
    </source>
</reference>
<comment type="caution">
    <text evidence="2">The sequence shown here is derived from an EMBL/GenBank/DDBJ whole genome shotgun (WGS) entry which is preliminary data.</text>
</comment>
<name>A0ABT2I898_9SPHN</name>